<gene>
    <name evidence="1" type="ORF">QE152_g7898</name>
</gene>
<organism evidence="1 2">
    <name type="scientific">Popillia japonica</name>
    <name type="common">Japanese beetle</name>
    <dbReference type="NCBI Taxonomy" id="7064"/>
    <lineage>
        <taxon>Eukaryota</taxon>
        <taxon>Metazoa</taxon>
        <taxon>Ecdysozoa</taxon>
        <taxon>Arthropoda</taxon>
        <taxon>Hexapoda</taxon>
        <taxon>Insecta</taxon>
        <taxon>Pterygota</taxon>
        <taxon>Neoptera</taxon>
        <taxon>Endopterygota</taxon>
        <taxon>Coleoptera</taxon>
        <taxon>Polyphaga</taxon>
        <taxon>Scarabaeiformia</taxon>
        <taxon>Scarabaeidae</taxon>
        <taxon>Rutelinae</taxon>
        <taxon>Popillia</taxon>
    </lineage>
</organism>
<sequence length="145" mass="16492">MDAVEVEMTAALKETPNRHLSFFNRLLRSLEDFDEFDTLDFQMEVLKLVKIIRQRTHPLPCTFATPYASPCNTPPMASPFGTPLMVSNTYTQRQPNPQHTASAYQTQIQSQVPAVEFYEDAHILGLNCLHSSFSSESSEYAFKKL</sequence>
<evidence type="ECO:0000313" key="2">
    <source>
        <dbReference type="Proteomes" id="UP001458880"/>
    </source>
</evidence>
<comment type="caution">
    <text evidence="1">The sequence shown here is derived from an EMBL/GenBank/DDBJ whole genome shotgun (WGS) entry which is preliminary data.</text>
</comment>
<accession>A0AAW1MD74</accession>
<dbReference type="Proteomes" id="UP001458880">
    <property type="component" value="Unassembled WGS sequence"/>
</dbReference>
<evidence type="ECO:0000313" key="1">
    <source>
        <dbReference type="EMBL" id="KAK9744261.1"/>
    </source>
</evidence>
<proteinExistence type="predicted"/>
<keyword evidence="2" id="KW-1185">Reference proteome</keyword>
<protein>
    <submittedName>
        <fullName evidence="1">Uncharacterized protein</fullName>
    </submittedName>
</protein>
<dbReference type="AlphaFoldDB" id="A0AAW1MD74"/>
<reference evidence="1 2" key="1">
    <citation type="journal article" date="2024" name="BMC Genomics">
        <title>De novo assembly and annotation of Popillia japonica's genome with initial clues to its potential as an invasive pest.</title>
        <authorList>
            <person name="Cucini C."/>
            <person name="Boschi S."/>
            <person name="Funari R."/>
            <person name="Cardaioli E."/>
            <person name="Iannotti N."/>
            <person name="Marturano G."/>
            <person name="Paoli F."/>
            <person name="Bruttini M."/>
            <person name="Carapelli A."/>
            <person name="Frati F."/>
            <person name="Nardi F."/>
        </authorList>
    </citation>
    <scope>NUCLEOTIDE SEQUENCE [LARGE SCALE GENOMIC DNA]</scope>
    <source>
        <strain evidence="1">DMR45628</strain>
    </source>
</reference>
<dbReference type="EMBL" id="JASPKY010000060">
    <property type="protein sequence ID" value="KAK9744261.1"/>
    <property type="molecule type" value="Genomic_DNA"/>
</dbReference>
<name>A0AAW1MD74_POPJA</name>